<organism evidence="1 2">
    <name type="scientific">Legionella pneumophila</name>
    <dbReference type="NCBI Taxonomy" id="446"/>
    <lineage>
        <taxon>Bacteria</taxon>
        <taxon>Pseudomonadati</taxon>
        <taxon>Pseudomonadota</taxon>
        <taxon>Gammaproteobacteria</taxon>
        <taxon>Legionellales</taxon>
        <taxon>Legionellaceae</taxon>
        <taxon>Legionella</taxon>
    </lineage>
</organism>
<proteinExistence type="predicted"/>
<dbReference type="RefSeq" id="WP_027227674.1">
    <property type="nucleotide sequence ID" value="NZ_CP017601.1"/>
</dbReference>
<dbReference type="EMBL" id="PQWY01000010">
    <property type="protein sequence ID" value="PPK31507.1"/>
    <property type="molecule type" value="Genomic_DNA"/>
</dbReference>
<comment type="caution">
    <text evidence="1">The sequence shown here is derived from an EMBL/GenBank/DDBJ whole genome shotgun (WGS) entry which is preliminary data.</text>
</comment>
<evidence type="ECO:0000313" key="2">
    <source>
        <dbReference type="Proteomes" id="UP000239239"/>
    </source>
</evidence>
<gene>
    <name evidence="1" type="ORF">C3928_05585</name>
</gene>
<dbReference type="AlphaFoldDB" id="A0A2S6F250"/>
<dbReference type="OrthoDB" id="8781373at2"/>
<dbReference type="Proteomes" id="UP000239239">
    <property type="component" value="Unassembled WGS sequence"/>
</dbReference>
<protein>
    <submittedName>
        <fullName evidence="1">Uncharacterized protein</fullName>
    </submittedName>
</protein>
<sequence>MSNGWTEERKKSQSLKIRQWKPWQKAGVKTNDGKAISKMNAYKHGGRSAEVREMQSQFTKWKRELSRLINL</sequence>
<name>A0A2S6F250_LEGPN</name>
<accession>A0A2S6F250</accession>
<evidence type="ECO:0000313" key="1">
    <source>
        <dbReference type="EMBL" id="PPK31507.1"/>
    </source>
</evidence>
<reference evidence="1 2" key="1">
    <citation type="submission" date="2018-02" db="EMBL/GenBank/DDBJ databases">
        <title>Draft genome sequences of four Legionella pneumophila clinical strains isolated in Ontario.</title>
        <authorList>
            <person name="Fortuna A."/>
            <person name="Ramnarine R."/>
            <person name="Li A."/>
            <person name="Frantz C."/>
            <person name="Mallo G."/>
        </authorList>
    </citation>
    <scope>NUCLEOTIDE SEQUENCE [LARGE SCALE GENOMIC DNA]</scope>
    <source>
        <strain evidence="1 2">LG61</strain>
    </source>
</reference>